<name>A0AAV7GPJ8_DENCH</name>
<dbReference type="EMBL" id="JAGFBR010000012">
    <property type="protein sequence ID" value="KAH0457415.1"/>
    <property type="molecule type" value="Genomic_DNA"/>
</dbReference>
<evidence type="ECO:0000313" key="2">
    <source>
        <dbReference type="Proteomes" id="UP000775213"/>
    </source>
</evidence>
<keyword evidence="2" id="KW-1185">Reference proteome</keyword>
<sequence length="96" mass="10930">MAANRFLDPDFLNGSKKLHSFLDALSGSASDVYFSEIKMTNFRTLPSVWILEEEIISLAAPFQYALVGFFPSRHPSLDSIYKFFFSTLNFIHLSSQ</sequence>
<protein>
    <submittedName>
        <fullName evidence="1">Uncharacterized protein</fullName>
    </submittedName>
</protein>
<reference evidence="1 2" key="1">
    <citation type="journal article" date="2021" name="Hortic Res">
        <title>Chromosome-scale assembly of the Dendrobium chrysotoxum genome enhances the understanding of orchid evolution.</title>
        <authorList>
            <person name="Zhang Y."/>
            <person name="Zhang G.Q."/>
            <person name="Zhang D."/>
            <person name="Liu X.D."/>
            <person name="Xu X.Y."/>
            <person name="Sun W.H."/>
            <person name="Yu X."/>
            <person name="Zhu X."/>
            <person name="Wang Z.W."/>
            <person name="Zhao X."/>
            <person name="Zhong W.Y."/>
            <person name="Chen H."/>
            <person name="Yin W.L."/>
            <person name="Huang T."/>
            <person name="Niu S.C."/>
            <person name="Liu Z.J."/>
        </authorList>
    </citation>
    <scope>NUCLEOTIDE SEQUENCE [LARGE SCALE GENOMIC DNA]</scope>
    <source>
        <strain evidence="1">Lindl</strain>
    </source>
</reference>
<dbReference type="Proteomes" id="UP000775213">
    <property type="component" value="Unassembled WGS sequence"/>
</dbReference>
<organism evidence="1 2">
    <name type="scientific">Dendrobium chrysotoxum</name>
    <name type="common">Orchid</name>
    <dbReference type="NCBI Taxonomy" id="161865"/>
    <lineage>
        <taxon>Eukaryota</taxon>
        <taxon>Viridiplantae</taxon>
        <taxon>Streptophyta</taxon>
        <taxon>Embryophyta</taxon>
        <taxon>Tracheophyta</taxon>
        <taxon>Spermatophyta</taxon>
        <taxon>Magnoliopsida</taxon>
        <taxon>Liliopsida</taxon>
        <taxon>Asparagales</taxon>
        <taxon>Orchidaceae</taxon>
        <taxon>Epidendroideae</taxon>
        <taxon>Malaxideae</taxon>
        <taxon>Dendrobiinae</taxon>
        <taxon>Dendrobium</taxon>
    </lineage>
</organism>
<evidence type="ECO:0000313" key="1">
    <source>
        <dbReference type="EMBL" id="KAH0457415.1"/>
    </source>
</evidence>
<gene>
    <name evidence="1" type="ORF">IEQ34_012730</name>
</gene>
<comment type="caution">
    <text evidence="1">The sequence shown here is derived from an EMBL/GenBank/DDBJ whole genome shotgun (WGS) entry which is preliminary data.</text>
</comment>
<accession>A0AAV7GPJ8</accession>
<dbReference type="AlphaFoldDB" id="A0AAV7GPJ8"/>
<proteinExistence type="predicted"/>